<accession>A0ABX3ZK37</accession>
<gene>
    <name evidence="2" type="ORF">CBM15_06040</name>
</gene>
<protein>
    <recommendedName>
        <fullName evidence="1">General stress protein 17M-like domain-containing protein</fullName>
    </recommendedName>
</protein>
<comment type="caution">
    <text evidence="2">The sequence shown here is derived from an EMBL/GenBank/DDBJ whole genome shotgun (WGS) entry which is preliminary data.</text>
</comment>
<dbReference type="Pfam" id="PF11181">
    <property type="entry name" value="YflT"/>
    <property type="match status" value="1"/>
</dbReference>
<dbReference type="EMBL" id="NHNT01000002">
    <property type="protein sequence ID" value="OUZ40073.1"/>
    <property type="molecule type" value="Genomic_DNA"/>
</dbReference>
<name>A0ABX3ZK37_9BACL</name>
<keyword evidence="3" id="KW-1185">Reference proteome</keyword>
<dbReference type="RefSeq" id="WP_087616246.1">
    <property type="nucleotide sequence ID" value="NZ_JAFBEY010000001.1"/>
</dbReference>
<evidence type="ECO:0000313" key="2">
    <source>
        <dbReference type="EMBL" id="OUZ40073.1"/>
    </source>
</evidence>
<evidence type="ECO:0000313" key="3">
    <source>
        <dbReference type="Proteomes" id="UP000196594"/>
    </source>
</evidence>
<proteinExistence type="predicted"/>
<dbReference type="Proteomes" id="UP000196594">
    <property type="component" value="Unassembled WGS sequence"/>
</dbReference>
<dbReference type="InterPro" id="IPR025889">
    <property type="entry name" value="GSP17M-like_dom"/>
</dbReference>
<evidence type="ECO:0000259" key="1">
    <source>
        <dbReference type="Pfam" id="PF11181"/>
    </source>
</evidence>
<reference evidence="2 3" key="1">
    <citation type="journal article" date="2017" name="Int. J. Syst. Evol. Microbiol.">
        <title>Solibacillus kalamii sp. nov., isolated from a high-efficiency particulate arrestance filter system used in the International Space Station.</title>
        <authorList>
            <person name="Checinska Sielaff A."/>
            <person name="Kumar R.M."/>
            <person name="Pal D."/>
            <person name="Mayilraj S."/>
            <person name="Venkateswaran K."/>
        </authorList>
    </citation>
    <scope>NUCLEOTIDE SEQUENCE [LARGE SCALE GENOMIC DNA]</scope>
    <source>
        <strain evidence="2 3">ISSFR-015</strain>
    </source>
</reference>
<organism evidence="2 3">
    <name type="scientific">Solibacillus kalamii</name>
    <dbReference type="NCBI Taxonomy" id="1748298"/>
    <lineage>
        <taxon>Bacteria</taxon>
        <taxon>Bacillati</taxon>
        <taxon>Bacillota</taxon>
        <taxon>Bacilli</taxon>
        <taxon>Bacillales</taxon>
        <taxon>Caryophanaceae</taxon>
        <taxon>Solibacillus</taxon>
    </lineage>
</organism>
<feature type="domain" description="General stress protein 17M-like" evidence="1">
    <location>
        <begin position="6"/>
        <end position="98"/>
    </location>
</feature>
<sequence length="128" mass="14991">MEYRREIALVYSIEEAMTKLNMIRGHGFSEHEIHVFSKDIHPLQSLKMYTDIQVHLAGNWFDQLISFIPRQNVYEVSLRILHLTPEETAHYGHGIDLGAIFLFAEHEHPYEKEKKKQQAAFNLSKAVE</sequence>